<name>A0A2P6MQW8_9EUKA</name>
<gene>
    <name evidence="2" type="ORF">PROFUN_08719</name>
</gene>
<dbReference type="Proteomes" id="UP000241769">
    <property type="component" value="Unassembled WGS sequence"/>
</dbReference>
<feature type="region of interest" description="Disordered" evidence="1">
    <location>
        <begin position="71"/>
        <end position="113"/>
    </location>
</feature>
<feature type="compositionally biased region" description="Basic residues" evidence="1">
    <location>
        <begin position="72"/>
        <end position="84"/>
    </location>
</feature>
<organism evidence="2 3">
    <name type="scientific">Planoprotostelium fungivorum</name>
    <dbReference type="NCBI Taxonomy" id="1890364"/>
    <lineage>
        <taxon>Eukaryota</taxon>
        <taxon>Amoebozoa</taxon>
        <taxon>Evosea</taxon>
        <taxon>Variosea</taxon>
        <taxon>Cavosteliida</taxon>
        <taxon>Cavosteliaceae</taxon>
        <taxon>Planoprotostelium</taxon>
    </lineage>
</organism>
<dbReference type="EMBL" id="MDYQ01000502">
    <property type="protein sequence ID" value="PRP74095.1"/>
    <property type="molecule type" value="Genomic_DNA"/>
</dbReference>
<feature type="compositionally biased region" description="Basic and acidic residues" evidence="1">
    <location>
        <begin position="15"/>
        <end position="32"/>
    </location>
</feature>
<sequence length="113" mass="12806">MSWLRIRIRRCKFSSERAKKTNGHDTTSRSKDTVGGAAKAATVTWITTATEIELDLWLTFSEKDFIDAANGKARRPRGGRHKNGRANMGNINLAREDQEHGRDSWEEPSTYGR</sequence>
<keyword evidence="3" id="KW-1185">Reference proteome</keyword>
<evidence type="ECO:0000256" key="1">
    <source>
        <dbReference type="SAM" id="MobiDB-lite"/>
    </source>
</evidence>
<comment type="caution">
    <text evidence="2">The sequence shown here is derived from an EMBL/GenBank/DDBJ whole genome shotgun (WGS) entry which is preliminary data.</text>
</comment>
<proteinExistence type="predicted"/>
<feature type="compositionally biased region" description="Basic and acidic residues" evidence="1">
    <location>
        <begin position="94"/>
        <end position="105"/>
    </location>
</feature>
<dbReference type="AlphaFoldDB" id="A0A2P6MQW8"/>
<dbReference type="InParanoid" id="A0A2P6MQW8"/>
<feature type="region of interest" description="Disordered" evidence="1">
    <location>
        <begin position="15"/>
        <end position="39"/>
    </location>
</feature>
<evidence type="ECO:0000313" key="3">
    <source>
        <dbReference type="Proteomes" id="UP000241769"/>
    </source>
</evidence>
<evidence type="ECO:0000313" key="2">
    <source>
        <dbReference type="EMBL" id="PRP74095.1"/>
    </source>
</evidence>
<reference evidence="2 3" key="1">
    <citation type="journal article" date="2018" name="Genome Biol. Evol.">
        <title>Multiple Roots of Fruiting Body Formation in Amoebozoa.</title>
        <authorList>
            <person name="Hillmann F."/>
            <person name="Forbes G."/>
            <person name="Novohradska S."/>
            <person name="Ferling I."/>
            <person name="Riege K."/>
            <person name="Groth M."/>
            <person name="Westermann M."/>
            <person name="Marz M."/>
            <person name="Spaller T."/>
            <person name="Winckler T."/>
            <person name="Schaap P."/>
            <person name="Glockner G."/>
        </authorList>
    </citation>
    <scope>NUCLEOTIDE SEQUENCE [LARGE SCALE GENOMIC DNA]</scope>
    <source>
        <strain evidence="2 3">Jena</strain>
    </source>
</reference>
<accession>A0A2P6MQW8</accession>
<protein>
    <submittedName>
        <fullName evidence="2">Uncharacterized protein</fullName>
    </submittedName>
</protein>